<dbReference type="RefSeq" id="WP_262575450.1">
    <property type="nucleotide sequence ID" value="NZ_JAOQKJ010000011.1"/>
</dbReference>
<dbReference type="InterPro" id="IPR044668">
    <property type="entry name" value="PuuD-like"/>
</dbReference>
<dbReference type="Proteomes" id="UP001652432">
    <property type="component" value="Unassembled WGS sequence"/>
</dbReference>
<protein>
    <submittedName>
        <fullName evidence="1">Gamma-glutamyl-gamma-aminobutyrate hydrolase family protein</fullName>
    </submittedName>
</protein>
<keyword evidence="1" id="KW-0378">Hydrolase</keyword>
<dbReference type="GO" id="GO:0016787">
    <property type="term" value="F:hydrolase activity"/>
    <property type="evidence" value="ECO:0007669"/>
    <property type="project" value="UniProtKB-KW"/>
</dbReference>
<dbReference type="SUPFAM" id="SSF52317">
    <property type="entry name" value="Class I glutamine amidotransferase-like"/>
    <property type="match status" value="1"/>
</dbReference>
<gene>
    <name evidence="1" type="ORF">OCV77_13075</name>
</gene>
<organism evidence="1 2">
    <name type="scientific">Suilimivivens aceti</name>
    <dbReference type="NCBI Taxonomy" id="2981774"/>
    <lineage>
        <taxon>Bacteria</taxon>
        <taxon>Bacillati</taxon>
        <taxon>Bacillota</taxon>
        <taxon>Clostridia</taxon>
        <taxon>Lachnospirales</taxon>
        <taxon>Lachnospiraceae</taxon>
        <taxon>Suilimivivens</taxon>
    </lineage>
</organism>
<proteinExistence type="predicted"/>
<reference evidence="1 2" key="1">
    <citation type="journal article" date="2021" name="ISME Commun">
        <title>Automated analysis of genomic sequences facilitates high-throughput and comprehensive description of bacteria.</title>
        <authorList>
            <person name="Hitch T.C.A."/>
        </authorList>
    </citation>
    <scope>NUCLEOTIDE SEQUENCE [LARGE SCALE GENOMIC DNA]</scope>
    <source>
        <strain evidence="1 2">Sanger_18</strain>
    </source>
</reference>
<accession>A0ABT2T566</accession>
<evidence type="ECO:0000313" key="2">
    <source>
        <dbReference type="Proteomes" id="UP001652432"/>
    </source>
</evidence>
<dbReference type="Pfam" id="PF07722">
    <property type="entry name" value="Peptidase_C26"/>
    <property type="match status" value="1"/>
</dbReference>
<dbReference type="InterPro" id="IPR029062">
    <property type="entry name" value="Class_I_gatase-like"/>
</dbReference>
<dbReference type="Gene3D" id="3.40.50.880">
    <property type="match status" value="1"/>
</dbReference>
<dbReference type="EMBL" id="JAOQKJ010000011">
    <property type="protein sequence ID" value="MCU6745408.1"/>
    <property type="molecule type" value="Genomic_DNA"/>
</dbReference>
<comment type="caution">
    <text evidence="1">The sequence shown here is derived from an EMBL/GenBank/DDBJ whole genome shotgun (WGS) entry which is preliminary data.</text>
</comment>
<keyword evidence="2" id="KW-1185">Reference proteome</keyword>
<dbReference type="PANTHER" id="PTHR43235">
    <property type="entry name" value="GLUTAMINE AMIDOTRANSFERASE PB2B2.05-RELATED"/>
    <property type="match status" value="1"/>
</dbReference>
<evidence type="ECO:0000313" key="1">
    <source>
        <dbReference type="EMBL" id="MCU6745408.1"/>
    </source>
</evidence>
<name>A0ABT2T566_9FIRM</name>
<dbReference type="InterPro" id="IPR011697">
    <property type="entry name" value="Peptidase_C26"/>
</dbReference>
<dbReference type="PANTHER" id="PTHR43235:SF1">
    <property type="entry name" value="GLUTAMINE AMIDOTRANSFERASE PB2B2.05-RELATED"/>
    <property type="match status" value="1"/>
</dbReference>
<sequence>MKKILVAGETGKTFNYENVLRRLGASCTTSLHVPEISSYDALLLPGGGDIDPVLFGQLNCGSRFFDPVLDRLQLSVLKAFVSEKKPVLGICRGMQLINIFFGGDIHQDLPSADRHQYTNGDQYHETFALPGTVLYRLYGERFVVNSAHHQGVDLKAPSLSYIQYCDDGVVEGLCHHYLPIVGVQWHPERLSDKEKSEAVNGSLLLDAFLHHYKFV</sequence>
<dbReference type="PROSITE" id="PS51273">
    <property type="entry name" value="GATASE_TYPE_1"/>
    <property type="match status" value="1"/>
</dbReference>